<dbReference type="EMBL" id="FNCN01000068">
    <property type="protein sequence ID" value="SDI55149.1"/>
    <property type="molecule type" value="Genomic_DNA"/>
</dbReference>
<organism evidence="2 3">
    <name type="scientific">Sinosporangium album</name>
    <dbReference type="NCBI Taxonomy" id="504805"/>
    <lineage>
        <taxon>Bacteria</taxon>
        <taxon>Bacillati</taxon>
        <taxon>Actinomycetota</taxon>
        <taxon>Actinomycetes</taxon>
        <taxon>Streptosporangiales</taxon>
        <taxon>Streptosporangiaceae</taxon>
        <taxon>Sinosporangium</taxon>
    </lineage>
</organism>
<evidence type="ECO:0000256" key="1">
    <source>
        <dbReference type="SAM" id="SignalP"/>
    </source>
</evidence>
<proteinExistence type="predicted"/>
<dbReference type="Proteomes" id="UP000198923">
    <property type="component" value="Unassembled WGS sequence"/>
</dbReference>
<dbReference type="STRING" id="504805.SAMN05421505_1688"/>
<sequence>MTATQGMITVKLATFALAVLFATQPAGCDDKRTTTAPYRPGALGCERYVHIEAVRIGSAKPRVRVLVNEECTDPPGVATQLLSITLEYRESLGAPWLVVGNDKFPRMASDHRYVLTHTPCLSGRYRAKVGVAGTFDTGREYRASTRESARVNCEKPRDIASY</sequence>
<dbReference type="AlphaFoldDB" id="A0A1G8LHH3"/>
<protein>
    <submittedName>
        <fullName evidence="2">Uncharacterized protein</fullName>
    </submittedName>
</protein>
<name>A0A1G8LHH3_9ACTN</name>
<accession>A0A1G8LHH3</accession>
<evidence type="ECO:0000313" key="3">
    <source>
        <dbReference type="Proteomes" id="UP000198923"/>
    </source>
</evidence>
<keyword evidence="3" id="KW-1185">Reference proteome</keyword>
<keyword evidence="1" id="KW-0732">Signal</keyword>
<feature type="signal peptide" evidence="1">
    <location>
        <begin position="1"/>
        <end position="28"/>
    </location>
</feature>
<reference evidence="2 3" key="1">
    <citation type="submission" date="2016-10" db="EMBL/GenBank/DDBJ databases">
        <authorList>
            <person name="de Groot N.N."/>
        </authorList>
    </citation>
    <scope>NUCLEOTIDE SEQUENCE [LARGE SCALE GENOMIC DNA]</scope>
    <source>
        <strain evidence="2 3">CPCC 201354</strain>
    </source>
</reference>
<evidence type="ECO:0000313" key="2">
    <source>
        <dbReference type="EMBL" id="SDI55149.1"/>
    </source>
</evidence>
<feature type="chain" id="PRO_5011512359" evidence="1">
    <location>
        <begin position="29"/>
        <end position="162"/>
    </location>
</feature>
<gene>
    <name evidence="2" type="ORF">SAMN05421505_1688</name>
</gene>